<dbReference type="EMBL" id="JACHWP010000007">
    <property type="protein sequence ID" value="MBB3023576.1"/>
    <property type="molecule type" value="Genomic_DNA"/>
</dbReference>
<evidence type="ECO:0008006" key="6">
    <source>
        <dbReference type="Google" id="ProtNLM"/>
    </source>
</evidence>
<reference evidence="4 5" key="1">
    <citation type="submission" date="2020-08" db="EMBL/GenBank/DDBJ databases">
        <title>Sequencing the genomes of 1000 actinobacteria strains.</title>
        <authorList>
            <person name="Klenk H.-P."/>
        </authorList>
    </citation>
    <scope>NUCLEOTIDE SEQUENCE [LARGE SCALE GENOMIC DNA]</scope>
    <source>
        <strain evidence="4 5">DSM 23040</strain>
    </source>
</reference>
<sequence>MFNLDAVDFFYTMSAPLSYDVWGGEAVLNRIVRVIRATRPDIIITMNPSAVEGNHGNHQRAAMYAVEAYLMAGRDDVFPEHFDEGFRPWAPKRILRSGSTGKGDTGPDAIAEGFDPAVASDVVYGAWNGTESKKHGKRWSELGDLSIWDYQTQGWAAIPATPTEPAKIPTAWFTLIDSRTPLADPRSGSDALLRGATLPIDGGLDAGTILECTASSFYAVPGEDITVDITLSAPKRAVPHARAAIDLPDGWTSSGPAQFPTIAKGRTATASVTVTPSKDATPGDAVALRVNVTTKNRGTAWNTVPLRVAGAVEAILEPRPEIAEFLDWTKTLHMQQLDALVPTRRALGSGLSKETGLRITNRSATVQDAQVALTLPDGVAAEPAQHEVRALAAGESTTATLTLTNTNPDLPTANRAPDGGVYPVTITTSTASTTAALENGLYLVPHLTAVRTGGVTVDGKRSKGEYPGDPIDIGTLWEGEEVTKADASGSTWVSFDDEALHIHVDVTDDKQGALLVAEDDKQRFRTDSIEIMIDPQGTAQHTGSTFILAVVPQLDDPENGNPLGAGRDRDAHQGPLKETAPGVEVAARVKEPYTGYEIEVTVPFTVLPDAIRADSMGFNVVVYDSDTTDRTGQSRIGWSTFPGVQADPYRWGVLTLPGLPNGESNPVEPIIPRTAAQSTLSPTSIIQSATDGVPLAGRPPLPAGTIALTNLTGAGRDRATVELTVSEAGAGGELRLFLWDPEKRRTLGTALIHGLGAGKQTVSVRLDDTVQTLVAAASLVKDEAVAAAATEGAF</sequence>
<dbReference type="Pfam" id="PF10633">
    <property type="entry name" value="NPCBM_assoc"/>
    <property type="match status" value="1"/>
</dbReference>
<feature type="domain" description="Alpha-galactosidase NEW3" evidence="3">
    <location>
        <begin position="221"/>
        <end position="290"/>
    </location>
</feature>
<dbReference type="Proteomes" id="UP000568050">
    <property type="component" value="Unassembled WGS sequence"/>
</dbReference>
<dbReference type="InterPro" id="IPR024078">
    <property type="entry name" value="LmbE-like_dom_sf"/>
</dbReference>
<dbReference type="Gene3D" id="2.60.40.1190">
    <property type="match status" value="1"/>
</dbReference>
<evidence type="ECO:0000313" key="4">
    <source>
        <dbReference type="EMBL" id="MBB3023576.1"/>
    </source>
</evidence>
<feature type="region of interest" description="Disordered" evidence="1">
    <location>
        <begin position="555"/>
        <end position="576"/>
    </location>
</feature>
<organism evidence="4 5">
    <name type="scientific">Helcobacillus massiliensis</name>
    <dbReference type="NCBI Taxonomy" id="521392"/>
    <lineage>
        <taxon>Bacteria</taxon>
        <taxon>Bacillati</taxon>
        <taxon>Actinomycetota</taxon>
        <taxon>Actinomycetes</taxon>
        <taxon>Micrococcales</taxon>
        <taxon>Dermabacteraceae</taxon>
        <taxon>Helcobacillus</taxon>
    </lineage>
</organism>
<dbReference type="Pfam" id="PF06452">
    <property type="entry name" value="CBM9_1"/>
    <property type="match status" value="1"/>
</dbReference>
<proteinExistence type="predicted"/>
<gene>
    <name evidence="4" type="ORF">FHX50_001873</name>
</gene>
<dbReference type="SUPFAM" id="SSF102588">
    <property type="entry name" value="LmbE-like"/>
    <property type="match status" value="1"/>
</dbReference>
<evidence type="ECO:0000259" key="3">
    <source>
        <dbReference type="Pfam" id="PF10633"/>
    </source>
</evidence>
<dbReference type="Gene3D" id="3.40.50.10320">
    <property type="entry name" value="LmbE-like"/>
    <property type="match status" value="1"/>
</dbReference>
<dbReference type="AlphaFoldDB" id="A0A839R2X9"/>
<accession>A0A839R2X9</accession>
<dbReference type="Gene3D" id="2.60.40.10">
    <property type="entry name" value="Immunoglobulins"/>
    <property type="match status" value="1"/>
</dbReference>
<dbReference type="GO" id="GO:0004553">
    <property type="term" value="F:hydrolase activity, hydrolyzing O-glycosyl compounds"/>
    <property type="evidence" value="ECO:0007669"/>
    <property type="project" value="InterPro"/>
</dbReference>
<dbReference type="GO" id="GO:0016052">
    <property type="term" value="P:carbohydrate catabolic process"/>
    <property type="evidence" value="ECO:0007669"/>
    <property type="project" value="InterPro"/>
</dbReference>
<evidence type="ECO:0000313" key="5">
    <source>
        <dbReference type="Proteomes" id="UP000568050"/>
    </source>
</evidence>
<evidence type="ECO:0000256" key="1">
    <source>
        <dbReference type="SAM" id="MobiDB-lite"/>
    </source>
</evidence>
<dbReference type="GO" id="GO:0030246">
    <property type="term" value="F:carbohydrate binding"/>
    <property type="evidence" value="ECO:0007669"/>
    <property type="project" value="InterPro"/>
</dbReference>
<dbReference type="SUPFAM" id="SSF49344">
    <property type="entry name" value="CBD9-like"/>
    <property type="match status" value="1"/>
</dbReference>
<dbReference type="InterPro" id="IPR018905">
    <property type="entry name" value="A-galactase_NEW3"/>
</dbReference>
<protein>
    <recommendedName>
        <fullName evidence="6">Carbohydrate-binding domain-containing protein</fullName>
    </recommendedName>
</protein>
<comment type="caution">
    <text evidence="4">The sequence shown here is derived from an EMBL/GenBank/DDBJ whole genome shotgun (WGS) entry which is preliminary data.</text>
</comment>
<keyword evidence="5" id="KW-1185">Reference proteome</keyword>
<evidence type="ECO:0000259" key="2">
    <source>
        <dbReference type="Pfam" id="PF06452"/>
    </source>
</evidence>
<name>A0A839R2X9_9MICO</name>
<feature type="domain" description="Carbohydrate-binding" evidence="2">
    <location>
        <begin position="458"/>
        <end position="657"/>
    </location>
</feature>
<dbReference type="InterPro" id="IPR010502">
    <property type="entry name" value="Carb-bd_dom_fam9"/>
</dbReference>
<dbReference type="InterPro" id="IPR013783">
    <property type="entry name" value="Ig-like_fold"/>
</dbReference>